<protein>
    <submittedName>
        <fullName evidence="3">Serine/threonine-protein kinase RsbW</fullName>
    </submittedName>
</protein>
<dbReference type="Gene3D" id="3.30.565.10">
    <property type="entry name" value="Histidine kinase-like ATPase, C-terminal domain"/>
    <property type="match status" value="1"/>
</dbReference>
<reference evidence="3 4" key="1">
    <citation type="submission" date="2017-02" db="EMBL/GenBank/DDBJ databases">
        <authorList>
            <person name="Peterson S.W."/>
        </authorList>
    </citation>
    <scope>NUCLEOTIDE SEQUENCE [LARGE SCALE GENOMIC DNA]</scope>
    <source>
        <strain evidence="3 4">DSM 18034</strain>
    </source>
</reference>
<dbReference type="InterPro" id="IPR003594">
    <property type="entry name" value="HATPase_dom"/>
</dbReference>
<name>A0A1T4WP31_9BACT</name>
<evidence type="ECO:0000259" key="2">
    <source>
        <dbReference type="Pfam" id="PF13581"/>
    </source>
</evidence>
<dbReference type="InterPro" id="IPR036890">
    <property type="entry name" value="HATPase_C_sf"/>
</dbReference>
<sequence length="150" mass="17082">MKMHSLHISLPPERGNFDSVVSQIEDYARQHRVPENVIFKLVLTLDELVTNIINYGGLAPDSPPIEIDVSCKPQHITVRLEDSGDEFNPLTAPEPELETPLEKRKKRIGGMGIHIVKTCMEELRYSREDGKNILILTRHFSEEDNAQPKD</sequence>
<dbReference type="OrthoDB" id="9792240at2"/>
<dbReference type="PANTHER" id="PTHR35526">
    <property type="entry name" value="ANTI-SIGMA-F FACTOR RSBW-RELATED"/>
    <property type="match status" value="1"/>
</dbReference>
<keyword evidence="1" id="KW-0723">Serine/threonine-protein kinase</keyword>
<organism evidence="3 4">
    <name type="scientific">Desulfobaculum bizertense DSM 18034</name>
    <dbReference type="NCBI Taxonomy" id="1121442"/>
    <lineage>
        <taxon>Bacteria</taxon>
        <taxon>Pseudomonadati</taxon>
        <taxon>Thermodesulfobacteriota</taxon>
        <taxon>Desulfovibrionia</taxon>
        <taxon>Desulfovibrionales</taxon>
        <taxon>Desulfovibrionaceae</taxon>
        <taxon>Desulfobaculum</taxon>
    </lineage>
</organism>
<dbReference type="CDD" id="cd16936">
    <property type="entry name" value="HATPase_RsbW-like"/>
    <property type="match status" value="1"/>
</dbReference>
<evidence type="ECO:0000313" key="4">
    <source>
        <dbReference type="Proteomes" id="UP000189733"/>
    </source>
</evidence>
<dbReference type="STRING" id="1121442.SAMN02745702_02497"/>
<proteinExistence type="predicted"/>
<keyword evidence="3" id="KW-0418">Kinase</keyword>
<dbReference type="AlphaFoldDB" id="A0A1T4WP31"/>
<accession>A0A1T4WP31</accession>
<gene>
    <name evidence="3" type="ORF">SAMN02745702_02497</name>
</gene>
<dbReference type="SUPFAM" id="SSF55874">
    <property type="entry name" value="ATPase domain of HSP90 chaperone/DNA topoisomerase II/histidine kinase"/>
    <property type="match status" value="1"/>
</dbReference>
<keyword evidence="4" id="KW-1185">Reference proteome</keyword>
<dbReference type="RefSeq" id="WP_078685778.1">
    <property type="nucleotide sequence ID" value="NZ_FUYA01000009.1"/>
</dbReference>
<dbReference type="GO" id="GO:0004674">
    <property type="term" value="F:protein serine/threonine kinase activity"/>
    <property type="evidence" value="ECO:0007669"/>
    <property type="project" value="UniProtKB-KW"/>
</dbReference>
<dbReference type="EMBL" id="FUYA01000009">
    <property type="protein sequence ID" value="SKA79110.1"/>
    <property type="molecule type" value="Genomic_DNA"/>
</dbReference>
<evidence type="ECO:0000256" key="1">
    <source>
        <dbReference type="ARBA" id="ARBA00022527"/>
    </source>
</evidence>
<dbReference type="Pfam" id="PF13581">
    <property type="entry name" value="HATPase_c_2"/>
    <property type="match status" value="1"/>
</dbReference>
<keyword evidence="3" id="KW-0808">Transferase</keyword>
<feature type="domain" description="Histidine kinase/HSP90-like ATPase" evidence="2">
    <location>
        <begin position="16"/>
        <end position="137"/>
    </location>
</feature>
<evidence type="ECO:0000313" key="3">
    <source>
        <dbReference type="EMBL" id="SKA79110.1"/>
    </source>
</evidence>
<dbReference type="Proteomes" id="UP000189733">
    <property type="component" value="Unassembled WGS sequence"/>
</dbReference>
<dbReference type="InterPro" id="IPR050267">
    <property type="entry name" value="Anti-sigma-factor_SerPK"/>
</dbReference>